<comment type="caution">
    <text evidence="1">The sequence shown here is derived from an EMBL/GenBank/DDBJ whole genome shotgun (WGS) entry which is preliminary data.</text>
</comment>
<dbReference type="EMBL" id="LAZR01049622">
    <property type="protein sequence ID" value="KKK89219.1"/>
    <property type="molecule type" value="Genomic_DNA"/>
</dbReference>
<gene>
    <name evidence="1" type="ORF">LCGC14_2735290</name>
</gene>
<evidence type="ECO:0000313" key="1">
    <source>
        <dbReference type="EMBL" id="KKK89219.1"/>
    </source>
</evidence>
<reference evidence="1" key="1">
    <citation type="journal article" date="2015" name="Nature">
        <title>Complex archaea that bridge the gap between prokaryotes and eukaryotes.</title>
        <authorList>
            <person name="Spang A."/>
            <person name="Saw J.H."/>
            <person name="Jorgensen S.L."/>
            <person name="Zaremba-Niedzwiedzka K."/>
            <person name="Martijn J."/>
            <person name="Lind A.E."/>
            <person name="van Eijk R."/>
            <person name="Schleper C."/>
            <person name="Guy L."/>
            <person name="Ettema T.J."/>
        </authorList>
    </citation>
    <scope>NUCLEOTIDE SEQUENCE</scope>
</reference>
<protein>
    <submittedName>
        <fullName evidence="1">Uncharacterized protein</fullName>
    </submittedName>
</protein>
<proteinExistence type="predicted"/>
<name>A0A0F9BEZ1_9ZZZZ</name>
<sequence length="102" mass="11771">MPRPTSTWKAVERFVAGYLNGERTHWALEDARTNDFSIEVKHGKQIPKFIQKAWAQAVKNTDATRCPLLVLHWPNCPYDHSLVVLELHDFKRILDGKTSKDS</sequence>
<organism evidence="1">
    <name type="scientific">marine sediment metagenome</name>
    <dbReference type="NCBI Taxonomy" id="412755"/>
    <lineage>
        <taxon>unclassified sequences</taxon>
        <taxon>metagenomes</taxon>
        <taxon>ecological metagenomes</taxon>
    </lineage>
</organism>
<dbReference type="AlphaFoldDB" id="A0A0F9BEZ1"/>
<accession>A0A0F9BEZ1</accession>